<feature type="transmembrane region" description="Helical" evidence="7">
    <location>
        <begin position="259"/>
        <end position="277"/>
    </location>
</feature>
<evidence type="ECO:0000256" key="6">
    <source>
        <dbReference type="SAM" id="MobiDB-lite"/>
    </source>
</evidence>
<feature type="transmembrane region" description="Helical" evidence="7">
    <location>
        <begin position="82"/>
        <end position="100"/>
    </location>
</feature>
<dbReference type="InterPro" id="IPR050846">
    <property type="entry name" value="TLCD"/>
</dbReference>
<keyword evidence="4 5" id="KW-0472">Membrane</keyword>
<feature type="region of interest" description="Disordered" evidence="6">
    <location>
        <begin position="1"/>
        <end position="22"/>
    </location>
</feature>
<keyword evidence="2 5" id="KW-0812">Transmembrane</keyword>
<evidence type="ECO:0000256" key="5">
    <source>
        <dbReference type="PROSITE-ProRule" id="PRU00205"/>
    </source>
</evidence>
<keyword evidence="3 7" id="KW-1133">Transmembrane helix</keyword>
<name>A0ABD3GKK4_9MARC</name>
<organism evidence="9 10">
    <name type="scientific">Riccia sorocarpa</name>
    <dbReference type="NCBI Taxonomy" id="122646"/>
    <lineage>
        <taxon>Eukaryota</taxon>
        <taxon>Viridiplantae</taxon>
        <taxon>Streptophyta</taxon>
        <taxon>Embryophyta</taxon>
        <taxon>Marchantiophyta</taxon>
        <taxon>Marchantiopsida</taxon>
        <taxon>Marchantiidae</taxon>
        <taxon>Marchantiales</taxon>
        <taxon>Ricciaceae</taxon>
        <taxon>Riccia</taxon>
    </lineage>
</organism>
<dbReference type="InterPro" id="IPR006634">
    <property type="entry name" value="TLC-dom"/>
</dbReference>
<evidence type="ECO:0000313" key="9">
    <source>
        <dbReference type="EMBL" id="KAL3678234.1"/>
    </source>
</evidence>
<feature type="transmembrane region" description="Helical" evidence="7">
    <location>
        <begin position="297"/>
        <end position="317"/>
    </location>
</feature>
<dbReference type="AlphaFoldDB" id="A0ABD3GKK4"/>
<evidence type="ECO:0000256" key="3">
    <source>
        <dbReference type="ARBA" id="ARBA00022989"/>
    </source>
</evidence>
<comment type="caution">
    <text evidence="9">The sequence shown here is derived from an EMBL/GenBank/DDBJ whole genome shotgun (WGS) entry which is preliminary data.</text>
</comment>
<evidence type="ECO:0000256" key="4">
    <source>
        <dbReference type="ARBA" id="ARBA00023136"/>
    </source>
</evidence>
<comment type="subcellular location">
    <subcellularLocation>
        <location evidence="1">Membrane</location>
        <topology evidence="1">Multi-pass membrane protein</topology>
    </subcellularLocation>
</comment>
<evidence type="ECO:0000256" key="1">
    <source>
        <dbReference type="ARBA" id="ARBA00004141"/>
    </source>
</evidence>
<evidence type="ECO:0000256" key="2">
    <source>
        <dbReference type="ARBA" id="ARBA00022692"/>
    </source>
</evidence>
<evidence type="ECO:0000259" key="8">
    <source>
        <dbReference type="PROSITE" id="PS50922"/>
    </source>
</evidence>
<protein>
    <recommendedName>
        <fullName evidence="8">TLC domain-containing protein</fullName>
    </recommendedName>
</protein>
<keyword evidence="10" id="KW-1185">Reference proteome</keyword>
<dbReference type="PANTHER" id="PTHR13439">
    <property type="entry name" value="CT120 PROTEIN"/>
    <property type="match status" value="1"/>
</dbReference>
<evidence type="ECO:0000256" key="7">
    <source>
        <dbReference type="SAM" id="Phobius"/>
    </source>
</evidence>
<gene>
    <name evidence="9" type="ORF">R1sor_021190</name>
</gene>
<dbReference type="Pfam" id="PF03798">
    <property type="entry name" value="TRAM_LAG1_CLN8"/>
    <property type="match status" value="1"/>
</dbReference>
<dbReference type="GO" id="GO:0016020">
    <property type="term" value="C:membrane"/>
    <property type="evidence" value="ECO:0007669"/>
    <property type="project" value="UniProtKB-SubCell"/>
</dbReference>
<dbReference type="SMART" id="SM00724">
    <property type="entry name" value="TLC"/>
    <property type="match status" value="1"/>
</dbReference>
<dbReference type="PANTHER" id="PTHR13439:SF4">
    <property type="entry name" value="TLC DOMAIN-CONTAINING PROTEIN"/>
    <property type="match status" value="1"/>
</dbReference>
<accession>A0ABD3GKK4</accession>
<feature type="transmembrane region" description="Helical" evidence="7">
    <location>
        <begin position="121"/>
        <end position="143"/>
    </location>
</feature>
<reference evidence="9 10" key="1">
    <citation type="submission" date="2024-09" db="EMBL/GenBank/DDBJ databases">
        <title>Chromosome-scale assembly of Riccia sorocarpa.</title>
        <authorList>
            <person name="Paukszto L."/>
        </authorList>
    </citation>
    <scope>NUCLEOTIDE SEQUENCE [LARGE SCALE GENOMIC DNA]</scope>
    <source>
        <strain evidence="9">LP-2024</strain>
        <tissue evidence="9">Aerial parts of the thallus</tissue>
    </source>
</reference>
<dbReference type="PROSITE" id="PS50922">
    <property type="entry name" value="TLC"/>
    <property type="match status" value="1"/>
</dbReference>
<sequence>MEGSGTVPEVPEGPRNAKVSTYSDGNLEDVVKSKSSSYAATGVNHKDETGRAPLGLTGLSFLALLVLWVLVVTWQLWQGQTYLWAVVYSLVFFEILNKALSIVALRPGFLSGLQSKHVDNFINTAVSLVHSTTISIAVVVLVYKEATKSGLPPMWQHVALTQNTWPGALTVLCVSCGYFAYDQWDMIRRRLYQSGGPSLLIHHVVLLTCFAAALFKNSCINYLILTLLCELHSIFLHIRKVTVLAGANRAWSNILRIEWELNWLTFFTARCAVHILITVKLLQDRHKFEKGTIEFPLAVVGMLGLNVLNFILGKGLWKAFKRERSSKRGSAKANED</sequence>
<feature type="transmembrane region" description="Helical" evidence="7">
    <location>
        <begin position="193"/>
        <end position="214"/>
    </location>
</feature>
<evidence type="ECO:0000313" key="10">
    <source>
        <dbReference type="Proteomes" id="UP001633002"/>
    </source>
</evidence>
<dbReference type="EMBL" id="JBJQOH010000007">
    <property type="protein sequence ID" value="KAL3678234.1"/>
    <property type="molecule type" value="Genomic_DNA"/>
</dbReference>
<feature type="domain" description="TLC" evidence="8">
    <location>
        <begin position="116"/>
        <end position="317"/>
    </location>
</feature>
<proteinExistence type="predicted"/>
<feature type="transmembrane region" description="Helical" evidence="7">
    <location>
        <begin position="163"/>
        <end position="181"/>
    </location>
</feature>
<feature type="transmembrane region" description="Helical" evidence="7">
    <location>
        <begin position="54"/>
        <end position="76"/>
    </location>
</feature>
<dbReference type="Proteomes" id="UP001633002">
    <property type="component" value="Unassembled WGS sequence"/>
</dbReference>